<accession>A0AAJ8BLM3</accession>
<evidence type="ECO:0000313" key="1">
    <source>
        <dbReference type="RefSeq" id="XP_059599753.1"/>
    </source>
</evidence>
<organism evidence="1">
    <name type="scientific">Aspergillus niger</name>
    <dbReference type="NCBI Taxonomy" id="5061"/>
    <lineage>
        <taxon>Eukaryota</taxon>
        <taxon>Fungi</taxon>
        <taxon>Dikarya</taxon>
        <taxon>Ascomycota</taxon>
        <taxon>Pezizomycotina</taxon>
        <taxon>Eurotiomycetes</taxon>
        <taxon>Eurotiomycetidae</taxon>
        <taxon>Eurotiales</taxon>
        <taxon>Aspergillaceae</taxon>
        <taxon>Aspergillus</taxon>
        <taxon>Aspergillus subgen. Circumdati</taxon>
    </lineage>
</organism>
<sequence length="96" mass="11042">MLGLIANALRMLNHCSYQGRIRRNQHVRVRLLPRFQGSILERTVRLGHPMVGTLSGYLAFWTWISKLRIFAVPAIEIHVNVSYQSKAPLIHPNGRQ</sequence>
<dbReference type="VEuPathDB" id="FungiDB:An01g10420"/>
<name>A0AAJ8BLM3_ASPNG</name>
<dbReference type="RefSeq" id="XP_059599753.1">
    <property type="nucleotide sequence ID" value="XM_059743599.1"/>
</dbReference>
<proteinExistence type="predicted"/>
<protein>
    <submittedName>
        <fullName evidence="1">Uncharacterized protein</fullName>
    </submittedName>
</protein>
<dbReference type="AlphaFoldDB" id="A0AAJ8BLM3"/>
<gene>
    <name evidence="1" type="ORF">An01g10420</name>
</gene>
<dbReference type="KEGG" id="ang:An01g10420"/>
<reference evidence="1" key="1">
    <citation type="submission" date="2025-02" db="EMBL/GenBank/DDBJ databases">
        <authorList>
            <consortium name="NCBI Genome Project"/>
        </authorList>
    </citation>
    <scope>NUCLEOTIDE SEQUENCE</scope>
</reference>
<reference evidence="1" key="2">
    <citation type="submission" date="2025-08" db="UniProtKB">
        <authorList>
            <consortium name="RefSeq"/>
        </authorList>
    </citation>
    <scope>IDENTIFICATION</scope>
</reference>
<dbReference type="GeneID" id="84590079"/>